<keyword evidence="10 14" id="KW-0472">Membrane</keyword>
<accession>A0ABM8QMB7</accession>
<evidence type="ECO:0000256" key="7">
    <source>
        <dbReference type="ARBA" id="ARBA00022840"/>
    </source>
</evidence>
<protein>
    <recommendedName>
        <fullName evidence="14">ATP synthase subunit alpha</fullName>
        <ecNumber evidence="14">7.1.2.2</ecNumber>
    </recommendedName>
    <alternativeName>
        <fullName evidence="14">ATP synthase F1 sector subunit alpha</fullName>
    </alternativeName>
    <alternativeName>
        <fullName evidence="14">F-ATPase subunit alpha</fullName>
    </alternativeName>
</protein>
<evidence type="ECO:0000259" key="15">
    <source>
        <dbReference type="Pfam" id="PF00006"/>
    </source>
</evidence>
<evidence type="ECO:0000256" key="1">
    <source>
        <dbReference type="ARBA" id="ARBA00003784"/>
    </source>
</evidence>
<dbReference type="InterPro" id="IPR038376">
    <property type="entry name" value="ATP_synth_asu_C_sf"/>
</dbReference>
<gene>
    <name evidence="14 18" type="primary">atpA</name>
    <name evidence="18" type="ORF">NSPZN2_10942</name>
</gene>
<dbReference type="InterPro" id="IPR004100">
    <property type="entry name" value="ATPase_F1/V1/A1_a/bsu_N"/>
</dbReference>
<evidence type="ECO:0000313" key="19">
    <source>
        <dbReference type="Proteomes" id="UP000675880"/>
    </source>
</evidence>
<dbReference type="InterPro" id="IPR020003">
    <property type="entry name" value="ATPase_a/bsu_AS"/>
</dbReference>
<dbReference type="Pfam" id="PF00306">
    <property type="entry name" value="ATP-synt_ab_C"/>
    <property type="match status" value="1"/>
</dbReference>
<dbReference type="HAMAP" id="MF_01346">
    <property type="entry name" value="ATP_synth_alpha_bact"/>
    <property type="match status" value="1"/>
</dbReference>
<evidence type="ECO:0000256" key="2">
    <source>
        <dbReference type="ARBA" id="ARBA00004370"/>
    </source>
</evidence>
<dbReference type="Pfam" id="PF02874">
    <property type="entry name" value="ATP-synt_ab_N"/>
    <property type="match status" value="1"/>
</dbReference>
<dbReference type="Proteomes" id="UP000675880">
    <property type="component" value="Unassembled WGS sequence"/>
</dbReference>
<keyword evidence="6 14" id="KW-0375">Hydrogen ion transport</keyword>
<feature type="domain" description="ATPase F1/V1/A1 complex alpha/beta subunit N-terminal" evidence="17">
    <location>
        <begin position="25"/>
        <end position="92"/>
    </location>
</feature>
<feature type="domain" description="ATP synthase alpha subunit C-terminal" evidence="16">
    <location>
        <begin position="371"/>
        <end position="496"/>
    </location>
</feature>
<dbReference type="InterPro" id="IPR005294">
    <property type="entry name" value="ATP_synth_F1_asu"/>
</dbReference>
<keyword evidence="14" id="KW-1003">Cell membrane</keyword>
<dbReference type="RefSeq" id="WP_213040751.1">
    <property type="nucleotide sequence ID" value="NZ_CAJNBJ010000001.1"/>
</dbReference>
<dbReference type="InterPro" id="IPR000793">
    <property type="entry name" value="ATP_synth_asu_C"/>
</dbReference>
<dbReference type="SUPFAM" id="SSF47917">
    <property type="entry name" value="C-terminal domain of alpha and beta subunits of F1 ATP synthase"/>
    <property type="match status" value="1"/>
</dbReference>
<dbReference type="EC" id="7.1.2.2" evidence="14"/>
<evidence type="ECO:0000313" key="18">
    <source>
        <dbReference type="EMBL" id="CAE6705308.1"/>
    </source>
</evidence>
<feature type="domain" description="ATPase F1/V1/A1 complex alpha/beta subunit nucleotide-binding" evidence="15">
    <location>
        <begin position="149"/>
        <end position="364"/>
    </location>
</feature>
<dbReference type="NCBIfam" id="NF009884">
    <property type="entry name" value="PRK13343.1"/>
    <property type="match status" value="1"/>
</dbReference>
<dbReference type="PANTHER" id="PTHR48082">
    <property type="entry name" value="ATP SYNTHASE SUBUNIT ALPHA, MITOCHONDRIAL"/>
    <property type="match status" value="1"/>
</dbReference>
<keyword evidence="9 14" id="KW-0406">Ion transport</keyword>
<keyword evidence="5 14" id="KW-0547">Nucleotide-binding</keyword>
<dbReference type="InterPro" id="IPR000194">
    <property type="entry name" value="ATPase_F1/V1/A1_a/bsu_nucl-bd"/>
</dbReference>
<sequence>MQIKAEEISSIIKEKIKGFDQQVDVSQTGSVIQVGDGIAKVYGLDGAMAGEMLEFPGGLYGIALNLEEDNVGAVLMGDDVGIKEGDPVKRTGRIAEIPVGEALVGRVVNAIGQPIDGKGPINSQHSSRIEVVAPGVNTRQSVREPLQTGIKAIDAMIPIGRGQRELIIGDRQTGKTAIAVDTIINQKGLGVFCIYVAVGQKRSTVARVVKTLEENHAMEYSMVVAATASDPAPMQFLAPFAGAAIGEYFRDNGKHALIVYDDLSKHAVAYRQLSLLLRRPPGREAYPGDVFYLHSRLLERAAKLSDKLGGGSLTALPIIETQAGDVSAYIPTNVISITDGQIYLGSDLFYSGIRPAINVGLSVSRVGGSAQIKTMKQVAGTLRLDLAQYREMAAFAQFGSELDKATQMQLARGVRMVELLKQGQYKPMPVADQVLSIYAGVNGFLDDVPVDKVLQFEADLLHYVAQNHQDMRKDIATVGKIDDKVGGKLKEIISTFKQKMGYGGK</sequence>
<proteinExistence type="inferred from homology"/>
<evidence type="ECO:0000256" key="11">
    <source>
        <dbReference type="ARBA" id="ARBA00023196"/>
    </source>
</evidence>
<name>A0ABM8QMB7_9BACT</name>
<evidence type="ECO:0000256" key="10">
    <source>
        <dbReference type="ARBA" id="ARBA00023136"/>
    </source>
</evidence>
<dbReference type="CDD" id="cd01132">
    <property type="entry name" value="F1-ATPase_alpha_CD"/>
    <property type="match status" value="1"/>
</dbReference>
<comment type="function">
    <text evidence="1 14">Produces ATP from ADP in the presence of a proton gradient across the membrane. The alpha chain is a regulatory subunit.</text>
</comment>
<dbReference type="Gene3D" id="1.20.150.20">
    <property type="entry name" value="ATP synthase alpha/beta chain, C-terminal domain"/>
    <property type="match status" value="1"/>
</dbReference>
<dbReference type="PANTHER" id="PTHR48082:SF2">
    <property type="entry name" value="ATP SYNTHASE SUBUNIT ALPHA, MITOCHONDRIAL"/>
    <property type="match status" value="1"/>
</dbReference>
<evidence type="ECO:0000256" key="4">
    <source>
        <dbReference type="ARBA" id="ARBA00022448"/>
    </source>
</evidence>
<evidence type="ECO:0000256" key="12">
    <source>
        <dbReference type="ARBA" id="ARBA00023310"/>
    </source>
</evidence>
<dbReference type="Gene3D" id="2.40.30.20">
    <property type="match status" value="1"/>
</dbReference>
<evidence type="ECO:0000259" key="17">
    <source>
        <dbReference type="Pfam" id="PF02874"/>
    </source>
</evidence>
<dbReference type="CDD" id="cd18116">
    <property type="entry name" value="ATP-synt_F1_alpha_N"/>
    <property type="match status" value="1"/>
</dbReference>
<evidence type="ECO:0000256" key="5">
    <source>
        <dbReference type="ARBA" id="ARBA00022741"/>
    </source>
</evidence>
<organism evidence="18 19">
    <name type="scientific">Nitrospira defluvii</name>
    <dbReference type="NCBI Taxonomy" id="330214"/>
    <lineage>
        <taxon>Bacteria</taxon>
        <taxon>Pseudomonadati</taxon>
        <taxon>Nitrospirota</taxon>
        <taxon>Nitrospiria</taxon>
        <taxon>Nitrospirales</taxon>
        <taxon>Nitrospiraceae</taxon>
        <taxon>Nitrospira</taxon>
    </lineage>
</organism>
<evidence type="ECO:0000256" key="6">
    <source>
        <dbReference type="ARBA" id="ARBA00022781"/>
    </source>
</evidence>
<dbReference type="SUPFAM" id="SSF50615">
    <property type="entry name" value="N-terminal domain of alpha and beta subunits of F1 ATP synthase"/>
    <property type="match status" value="1"/>
</dbReference>
<dbReference type="EMBL" id="CAJNBJ010000001">
    <property type="protein sequence ID" value="CAE6705308.1"/>
    <property type="molecule type" value="Genomic_DNA"/>
</dbReference>
<evidence type="ECO:0000256" key="3">
    <source>
        <dbReference type="ARBA" id="ARBA00008936"/>
    </source>
</evidence>
<comment type="subunit">
    <text evidence="13">F-type ATPases have 2 components, CF(1) - the catalytic core - and CF(0) - the membrane proton channel. CF(1) has five subunits: alpha(3), beta(3), gamma(1), delta(1), epsilon(1). CF(0) has four main subunits: a(1), b(1), b'(1) and c(9-12).</text>
</comment>
<dbReference type="InterPro" id="IPR036121">
    <property type="entry name" value="ATPase_F1/V1/A1_a/bsu_N_sf"/>
</dbReference>
<dbReference type="InterPro" id="IPR027417">
    <property type="entry name" value="P-loop_NTPase"/>
</dbReference>
<dbReference type="InterPro" id="IPR023366">
    <property type="entry name" value="ATP_synth_asu-like_sf"/>
</dbReference>
<comment type="catalytic activity">
    <reaction evidence="14">
        <text>ATP + H2O + 4 H(+)(in) = ADP + phosphate + 5 H(+)(out)</text>
        <dbReference type="Rhea" id="RHEA:57720"/>
        <dbReference type="ChEBI" id="CHEBI:15377"/>
        <dbReference type="ChEBI" id="CHEBI:15378"/>
        <dbReference type="ChEBI" id="CHEBI:30616"/>
        <dbReference type="ChEBI" id="CHEBI:43474"/>
        <dbReference type="ChEBI" id="CHEBI:456216"/>
        <dbReference type="EC" id="7.1.2.2"/>
    </reaction>
</comment>
<feature type="site" description="Required for activity" evidence="14">
    <location>
        <position position="362"/>
    </location>
</feature>
<keyword evidence="7 14" id="KW-0067">ATP-binding</keyword>
<comment type="subcellular location">
    <subcellularLocation>
        <location evidence="14">Cell membrane</location>
        <topology evidence="14">Peripheral membrane protein</topology>
    </subcellularLocation>
    <subcellularLocation>
        <location evidence="2">Membrane</location>
    </subcellularLocation>
</comment>
<keyword evidence="4 14" id="KW-0813">Transport</keyword>
<evidence type="ECO:0000256" key="8">
    <source>
        <dbReference type="ARBA" id="ARBA00022967"/>
    </source>
</evidence>
<keyword evidence="11 14" id="KW-0139">CF(1)</keyword>
<evidence type="ECO:0000256" key="13">
    <source>
        <dbReference type="ARBA" id="ARBA00026013"/>
    </source>
</evidence>
<comment type="caution">
    <text evidence="18">The sequence shown here is derived from an EMBL/GenBank/DDBJ whole genome shotgun (WGS) entry which is preliminary data.</text>
</comment>
<dbReference type="CDD" id="cd18113">
    <property type="entry name" value="ATP-synt_F1_alpha_C"/>
    <property type="match status" value="1"/>
</dbReference>
<dbReference type="InterPro" id="IPR033732">
    <property type="entry name" value="ATP_synth_F1_a_nt-bd_dom"/>
</dbReference>
<evidence type="ECO:0000256" key="14">
    <source>
        <dbReference type="HAMAP-Rule" id="MF_01346"/>
    </source>
</evidence>
<dbReference type="PROSITE" id="PS00152">
    <property type="entry name" value="ATPASE_ALPHA_BETA"/>
    <property type="match status" value="1"/>
</dbReference>
<comment type="similarity">
    <text evidence="3 14">Belongs to the ATPase alpha/beta chains family.</text>
</comment>
<dbReference type="NCBIfam" id="TIGR00962">
    <property type="entry name" value="atpA"/>
    <property type="match status" value="1"/>
</dbReference>
<keyword evidence="12 14" id="KW-0066">ATP synthesis</keyword>
<evidence type="ECO:0000256" key="9">
    <source>
        <dbReference type="ARBA" id="ARBA00023065"/>
    </source>
</evidence>
<reference evidence="18 19" key="1">
    <citation type="submission" date="2021-02" db="EMBL/GenBank/DDBJ databases">
        <authorList>
            <person name="Han P."/>
        </authorList>
    </citation>
    <scope>NUCLEOTIDE SEQUENCE [LARGE SCALE GENOMIC DNA]</scope>
    <source>
        <strain evidence="18">Candidatus Nitrospira sp. ZN2</strain>
    </source>
</reference>
<evidence type="ECO:0000259" key="16">
    <source>
        <dbReference type="Pfam" id="PF00306"/>
    </source>
</evidence>
<feature type="binding site" evidence="14">
    <location>
        <begin position="169"/>
        <end position="176"/>
    </location>
    <ligand>
        <name>ATP</name>
        <dbReference type="ChEBI" id="CHEBI:30616"/>
    </ligand>
</feature>
<dbReference type="Pfam" id="PF00006">
    <property type="entry name" value="ATP-synt_ab"/>
    <property type="match status" value="1"/>
</dbReference>
<dbReference type="Gene3D" id="3.40.50.300">
    <property type="entry name" value="P-loop containing nucleotide triphosphate hydrolases"/>
    <property type="match status" value="1"/>
</dbReference>
<keyword evidence="19" id="KW-1185">Reference proteome</keyword>
<dbReference type="SUPFAM" id="SSF52540">
    <property type="entry name" value="P-loop containing nucleoside triphosphate hydrolases"/>
    <property type="match status" value="1"/>
</dbReference>
<keyword evidence="8 14" id="KW-1278">Translocase</keyword>
<dbReference type="PIRSF" id="PIRSF039088">
    <property type="entry name" value="F_ATPase_subunit_alpha"/>
    <property type="match status" value="1"/>
</dbReference>